<organism evidence="1 2">
    <name type="scientific">Actinobacillus pleuropneumoniae serotype 5b (strain L20)</name>
    <dbReference type="NCBI Taxonomy" id="416269"/>
    <lineage>
        <taxon>Bacteria</taxon>
        <taxon>Pseudomonadati</taxon>
        <taxon>Pseudomonadota</taxon>
        <taxon>Gammaproteobacteria</taxon>
        <taxon>Pasteurellales</taxon>
        <taxon>Pasteurellaceae</taxon>
        <taxon>Actinobacillus</taxon>
    </lineage>
</organism>
<dbReference type="HOGENOM" id="CLU_1500443_0_0_6"/>
<gene>
    <name evidence="1" type="ordered locus">APL_1724</name>
</gene>
<dbReference type="EnsemblBacteria" id="ABN74808">
    <property type="protein sequence ID" value="ABN74808"/>
    <property type="gene ID" value="APL_1724"/>
</dbReference>
<dbReference type="KEGG" id="apl:APL_1724"/>
<dbReference type="EMBL" id="CP000569">
    <property type="protein sequence ID" value="ABN74808.1"/>
    <property type="molecule type" value="Genomic_DNA"/>
</dbReference>
<protein>
    <submittedName>
        <fullName evidence="1">Uncharacterized protein</fullName>
    </submittedName>
</protein>
<dbReference type="AlphaFoldDB" id="A3N322"/>
<reference evidence="1 2" key="1">
    <citation type="journal article" date="2008" name="J. Bacteriol.">
        <title>The complete genome sequence of Actinobacillus pleuropneumoniae L20 (serotype 5b).</title>
        <authorList>
            <person name="Foote S.J."/>
            <person name="Bosse J.T."/>
            <person name="Bouevitch A.B."/>
            <person name="Langford P.R."/>
            <person name="Young N.M."/>
            <person name="Nash J.H."/>
        </authorList>
    </citation>
    <scope>NUCLEOTIDE SEQUENCE [LARGE SCALE GENOMIC DNA]</scope>
    <source>
        <strain evidence="1 2">L20</strain>
    </source>
</reference>
<evidence type="ECO:0000313" key="2">
    <source>
        <dbReference type="Proteomes" id="UP000001432"/>
    </source>
</evidence>
<dbReference type="Proteomes" id="UP000001432">
    <property type="component" value="Chromosome"/>
</dbReference>
<proteinExistence type="predicted"/>
<accession>A3N322</accession>
<name>A3N322_ACTP2</name>
<sequence>MKFRNVLIVILSAIVTMGSTEAKKLSEAYIKEMSKQLTDASERGDYNQFIKIAEDVIEDTDGEIQEILLKGTLYNLYQGKCGENVLSNGFPYFYKPSNENRAKCLAVLNKGKTINTLEELVEDLEEFIAANKGSQEQIVWAYTQLVYSAETLERIYSGEDSSRSERYRKIKEEYEDLRK</sequence>
<evidence type="ECO:0000313" key="1">
    <source>
        <dbReference type="EMBL" id="ABN74808.1"/>
    </source>
</evidence>